<evidence type="ECO:0000256" key="2">
    <source>
        <dbReference type="SAM" id="MobiDB-lite"/>
    </source>
</evidence>
<dbReference type="EnsemblPlants" id="Zm00001eb169150_T001">
    <property type="protein sequence ID" value="Zm00001eb169150_P001"/>
    <property type="gene ID" value="Zm00001eb169150"/>
</dbReference>
<dbReference type="Proteomes" id="UP000007305">
    <property type="component" value="Chromosome 4"/>
</dbReference>
<feature type="compositionally biased region" description="Polar residues" evidence="2">
    <location>
        <begin position="902"/>
        <end position="913"/>
    </location>
</feature>
<feature type="region of interest" description="Disordered" evidence="2">
    <location>
        <begin position="902"/>
        <end position="922"/>
    </location>
</feature>
<sequence>MDSDQKPLPSPPPPPPPPPKNGNTRGCLPLISTKMHDEEDGGPIGASDVEAIALSRGSPRATRHGHSRSGCCLEGKASSYGETKMPVGCPGSDEVTTTKQCGLPPRCSREVGRLFRDNRLVGLDTDAPVNDRPYACVNCSMTFGRETTLCGHMRSHMRDHLSSGSESEEDTPPTPKRRRKKRKSKQLTPLVTTWGNTERRNGSPRHATTREEQPPPDRSQQVAQIHQDLMATQLGVTDDAVVVVSHAENLEVKVSGSESNMVVPNIGVTMHGSNEVTENSRSNQHDNSVIIIIDDDNDDDANPVITVAGSPGAPGLAPDAAAAVATAPALAVAMVATPTVPAAPHVAASMTIQGAPASDHRPVKGNNGGFGEGARYGYGGGNSLTAGAGYDTVVDNGKAIAGYSNNACYGGRRVSSYSGRGYGEGLDGSSIGSHNYSTFTTPAGGESKEAAACGKVYGCPDPECKNSNTRRHSRIMEKKDKAKLVLHSGRTGTHKCKVAAADDPFKTIEATGINGIGGAVDDPYNLRGWRFPAGSRSTVLPRLATRPPAQQPPQGTVAMAAANNPVTGRHFSAGSNTFTGWSLPPTTSSILPAVPLHNQEQNLLEQIAAAGHRSINPALFSFSRRQEENPLLEGIAVVPSNAIASSSSTPRPGVAAATHQPSEAIGINSYFPSIVDAPANTMGRRLPFFLAGTGAGRSDIHALPVCRPVRHPAQVMATGGDPLTGHFPAAISATGWSLPATTSSGLPAFPLQNPPEQIAAVVPSNAIGRSSSTRRPGVPATTEPSEAIAGIINSNVAAIDALTNTMRGLPFFLAGRSAIHAPPVSRMAHRPSQGMGAMVGNPVTGHFPPSMAANGWPFPATTSSSILPAIPPQNQEHRPPQGRLVVPANGEHPSTLLFGSNTFPTLPSQNQAENPPAEETVPGNNGGRAILLFGINIAEGQQEVREPKK</sequence>
<feature type="domain" description="C2H2-type" evidence="3">
    <location>
        <begin position="134"/>
        <end position="161"/>
    </location>
</feature>
<protein>
    <recommendedName>
        <fullName evidence="3">C2H2-type domain-containing protein</fullName>
    </recommendedName>
</protein>
<dbReference type="InParanoid" id="A0A804NLA6"/>
<keyword evidence="1" id="KW-0862">Zinc</keyword>
<keyword evidence="1" id="KW-0479">Metal-binding</keyword>
<feature type="region of interest" description="Disordered" evidence="2">
    <location>
        <begin position="1"/>
        <end position="45"/>
    </location>
</feature>
<dbReference type="Gene3D" id="3.30.160.60">
    <property type="entry name" value="Classic Zinc Finger"/>
    <property type="match status" value="1"/>
</dbReference>
<evidence type="ECO:0000259" key="3">
    <source>
        <dbReference type="PROSITE" id="PS50157"/>
    </source>
</evidence>
<evidence type="ECO:0000313" key="4">
    <source>
        <dbReference type="EnsemblPlants" id="Zm00001eb169150_P001"/>
    </source>
</evidence>
<evidence type="ECO:0000313" key="5">
    <source>
        <dbReference type="Proteomes" id="UP000007305"/>
    </source>
</evidence>
<proteinExistence type="predicted"/>
<reference evidence="4" key="3">
    <citation type="submission" date="2021-05" db="UniProtKB">
        <authorList>
            <consortium name="EnsemblPlants"/>
        </authorList>
    </citation>
    <scope>IDENTIFICATION</scope>
    <source>
        <strain evidence="4">cv. B73</strain>
    </source>
</reference>
<feature type="compositionally biased region" description="Basic residues" evidence="2">
    <location>
        <begin position="175"/>
        <end position="185"/>
    </location>
</feature>
<name>A0A804NLA6_MAIZE</name>
<reference evidence="5" key="1">
    <citation type="journal article" date="2009" name="Science">
        <title>The B73 maize genome: complexity, diversity, and dynamics.</title>
        <authorList>
            <person name="Schnable P.S."/>
            <person name="Ware D."/>
            <person name="Fulton R.S."/>
            <person name="Stein J.C."/>
            <person name="Wei F."/>
            <person name="Pasternak S."/>
            <person name="Liang C."/>
            <person name="Zhang J."/>
            <person name="Fulton L."/>
            <person name="Graves T.A."/>
            <person name="Minx P."/>
            <person name="Reily A.D."/>
            <person name="Courtney L."/>
            <person name="Kruchowski S.S."/>
            <person name="Tomlinson C."/>
            <person name="Strong C."/>
            <person name="Delehaunty K."/>
            <person name="Fronick C."/>
            <person name="Courtney B."/>
            <person name="Rock S.M."/>
            <person name="Belter E."/>
            <person name="Du F."/>
            <person name="Kim K."/>
            <person name="Abbott R.M."/>
            <person name="Cotton M."/>
            <person name="Levy A."/>
            <person name="Marchetto P."/>
            <person name="Ochoa K."/>
            <person name="Jackson S.M."/>
            <person name="Gillam B."/>
            <person name="Chen W."/>
            <person name="Yan L."/>
            <person name="Higginbotham J."/>
            <person name="Cardenas M."/>
            <person name="Waligorski J."/>
            <person name="Applebaum E."/>
            <person name="Phelps L."/>
            <person name="Falcone J."/>
            <person name="Kanchi K."/>
            <person name="Thane T."/>
            <person name="Scimone A."/>
            <person name="Thane N."/>
            <person name="Henke J."/>
            <person name="Wang T."/>
            <person name="Ruppert J."/>
            <person name="Shah N."/>
            <person name="Rotter K."/>
            <person name="Hodges J."/>
            <person name="Ingenthron E."/>
            <person name="Cordes M."/>
            <person name="Kohlberg S."/>
            <person name="Sgro J."/>
            <person name="Delgado B."/>
            <person name="Mead K."/>
            <person name="Chinwalla A."/>
            <person name="Leonard S."/>
            <person name="Crouse K."/>
            <person name="Collura K."/>
            <person name="Kudrna D."/>
            <person name="Currie J."/>
            <person name="He R."/>
            <person name="Angelova A."/>
            <person name="Rajasekar S."/>
            <person name="Mueller T."/>
            <person name="Lomeli R."/>
            <person name="Scara G."/>
            <person name="Ko A."/>
            <person name="Delaney K."/>
            <person name="Wissotski M."/>
            <person name="Lopez G."/>
            <person name="Campos D."/>
            <person name="Braidotti M."/>
            <person name="Ashley E."/>
            <person name="Golser W."/>
            <person name="Kim H."/>
            <person name="Lee S."/>
            <person name="Lin J."/>
            <person name="Dujmic Z."/>
            <person name="Kim W."/>
            <person name="Talag J."/>
            <person name="Zuccolo A."/>
            <person name="Fan C."/>
            <person name="Sebastian A."/>
            <person name="Kramer M."/>
            <person name="Spiegel L."/>
            <person name="Nascimento L."/>
            <person name="Zutavern T."/>
            <person name="Miller B."/>
            <person name="Ambroise C."/>
            <person name="Muller S."/>
            <person name="Spooner W."/>
            <person name="Narechania A."/>
            <person name="Ren L."/>
            <person name="Wei S."/>
            <person name="Kumari S."/>
            <person name="Faga B."/>
            <person name="Levy M.J."/>
            <person name="McMahan L."/>
            <person name="Van Buren P."/>
            <person name="Vaughn M.W."/>
            <person name="Ying K."/>
            <person name="Yeh C.-T."/>
            <person name="Emrich S.J."/>
            <person name="Jia Y."/>
            <person name="Kalyanaraman A."/>
            <person name="Hsia A.-P."/>
            <person name="Barbazuk W.B."/>
            <person name="Baucom R.S."/>
            <person name="Brutnell T.P."/>
            <person name="Carpita N.C."/>
            <person name="Chaparro C."/>
            <person name="Chia J.-M."/>
            <person name="Deragon J.-M."/>
            <person name="Estill J.C."/>
            <person name="Fu Y."/>
            <person name="Jeddeloh J.A."/>
            <person name="Han Y."/>
            <person name="Lee H."/>
            <person name="Li P."/>
            <person name="Lisch D.R."/>
            <person name="Liu S."/>
            <person name="Liu Z."/>
            <person name="Nagel D.H."/>
            <person name="McCann M.C."/>
            <person name="SanMiguel P."/>
            <person name="Myers A.M."/>
            <person name="Nettleton D."/>
            <person name="Nguyen J."/>
            <person name="Penning B.W."/>
            <person name="Ponnala L."/>
            <person name="Schneider K.L."/>
            <person name="Schwartz D.C."/>
            <person name="Sharma A."/>
            <person name="Soderlund C."/>
            <person name="Springer N.M."/>
            <person name="Sun Q."/>
            <person name="Wang H."/>
            <person name="Waterman M."/>
            <person name="Westerman R."/>
            <person name="Wolfgruber T.K."/>
            <person name="Yang L."/>
            <person name="Yu Y."/>
            <person name="Zhang L."/>
            <person name="Zhou S."/>
            <person name="Zhu Q."/>
            <person name="Bennetzen J.L."/>
            <person name="Dawe R.K."/>
            <person name="Jiang J."/>
            <person name="Jiang N."/>
            <person name="Presting G.G."/>
            <person name="Wessler S.R."/>
            <person name="Aluru S."/>
            <person name="Martienssen R.A."/>
            <person name="Clifton S.W."/>
            <person name="McCombie W.R."/>
            <person name="Wing R.A."/>
            <person name="Wilson R.K."/>
        </authorList>
    </citation>
    <scope>NUCLEOTIDE SEQUENCE [LARGE SCALE GENOMIC DNA]</scope>
    <source>
        <strain evidence="5">cv. B73</strain>
    </source>
</reference>
<keyword evidence="1" id="KW-0863">Zinc-finger</keyword>
<feature type="region of interest" description="Disordered" evidence="2">
    <location>
        <begin position="157"/>
        <end position="220"/>
    </location>
</feature>
<feature type="compositionally biased region" description="Pro residues" evidence="2">
    <location>
        <begin position="8"/>
        <end position="20"/>
    </location>
</feature>
<accession>A0A804NLA6</accession>
<dbReference type="AlphaFoldDB" id="A0A804NLA6"/>
<feature type="compositionally biased region" description="Polar residues" evidence="2">
    <location>
        <begin position="186"/>
        <end position="196"/>
    </location>
</feature>
<keyword evidence="5" id="KW-1185">Reference proteome</keyword>
<dbReference type="PROSITE" id="PS00028">
    <property type="entry name" value="ZINC_FINGER_C2H2_1"/>
    <property type="match status" value="1"/>
</dbReference>
<organism evidence="4 5">
    <name type="scientific">Zea mays</name>
    <name type="common">Maize</name>
    <dbReference type="NCBI Taxonomy" id="4577"/>
    <lineage>
        <taxon>Eukaryota</taxon>
        <taxon>Viridiplantae</taxon>
        <taxon>Streptophyta</taxon>
        <taxon>Embryophyta</taxon>
        <taxon>Tracheophyta</taxon>
        <taxon>Spermatophyta</taxon>
        <taxon>Magnoliopsida</taxon>
        <taxon>Liliopsida</taxon>
        <taxon>Poales</taxon>
        <taxon>Poaceae</taxon>
        <taxon>PACMAD clade</taxon>
        <taxon>Panicoideae</taxon>
        <taxon>Andropogonodae</taxon>
        <taxon>Andropogoneae</taxon>
        <taxon>Tripsacinae</taxon>
        <taxon>Zea</taxon>
    </lineage>
</organism>
<evidence type="ECO:0000256" key="1">
    <source>
        <dbReference type="PROSITE-ProRule" id="PRU00042"/>
    </source>
</evidence>
<reference evidence="4" key="2">
    <citation type="submission" date="2019-07" db="EMBL/GenBank/DDBJ databases">
        <authorList>
            <person name="Seetharam A."/>
            <person name="Woodhouse M."/>
            <person name="Cannon E."/>
        </authorList>
    </citation>
    <scope>NUCLEOTIDE SEQUENCE [LARGE SCALE GENOMIC DNA]</scope>
    <source>
        <strain evidence="4">cv. B73</strain>
    </source>
</reference>
<dbReference type="GO" id="GO:0008270">
    <property type="term" value="F:zinc ion binding"/>
    <property type="evidence" value="ECO:0007669"/>
    <property type="project" value="UniProtKB-KW"/>
</dbReference>
<dbReference type="PROSITE" id="PS50157">
    <property type="entry name" value="ZINC_FINGER_C2H2_2"/>
    <property type="match status" value="1"/>
</dbReference>
<dbReference type="InterPro" id="IPR013087">
    <property type="entry name" value="Znf_C2H2_type"/>
</dbReference>
<dbReference type="Gramene" id="Zm00001eb169150_T001">
    <property type="protein sequence ID" value="Zm00001eb169150_P001"/>
    <property type="gene ID" value="Zm00001eb169150"/>
</dbReference>